<sequence>MKAWMDELINEKAELQIAPLIDVVFLLLIYFMVSARLKRPEADLTLALPGAVSVSTQLEMPDEQIIEVTADGKIILNNKVYASQDKSDLAGLEYTLLRYSQAAKLSKTKAMITIAAEDDAVHERVVDVLNACAGAQIKNVTFGSVN</sequence>
<dbReference type="PANTHER" id="PTHR30558">
    <property type="entry name" value="EXBD MEMBRANE COMPONENT OF PMF-DRIVEN MACROMOLECULE IMPORT SYSTEM"/>
    <property type="match status" value="1"/>
</dbReference>
<keyword evidence="5 8" id="KW-1133">Transmembrane helix</keyword>
<dbReference type="Gene3D" id="3.30.420.270">
    <property type="match status" value="1"/>
</dbReference>
<comment type="similarity">
    <text evidence="2 7">Belongs to the ExbD/TolR family.</text>
</comment>
<evidence type="ECO:0000256" key="6">
    <source>
        <dbReference type="ARBA" id="ARBA00023136"/>
    </source>
</evidence>
<dbReference type="EMBL" id="CAAHFG010000002">
    <property type="protein sequence ID" value="VGO15496.1"/>
    <property type="molecule type" value="Genomic_DNA"/>
</dbReference>
<dbReference type="GO" id="GO:0022857">
    <property type="term" value="F:transmembrane transporter activity"/>
    <property type="evidence" value="ECO:0007669"/>
    <property type="project" value="InterPro"/>
</dbReference>
<dbReference type="Pfam" id="PF02472">
    <property type="entry name" value="ExbD"/>
    <property type="match status" value="1"/>
</dbReference>
<dbReference type="PANTHER" id="PTHR30558:SF3">
    <property type="entry name" value="BIOPOLYMER TRANSPORT PROTEIN EXBD-RELATED"/>
    <property type="match status" value="1"/>
</dbReference>
<evidence type="ECO:0000256" key="3">
    <source>
        <dbReference type="ARBA" id="ARBA00022475"/>
    </source>
</evidence>
<accession>A0A6C2U7W0</accession>
<comment type="subcellular location">
    <subcellularLocation>
        <location evidence="1">Cell membrane</location>
        <topology evidence="1">Single-pass membrane protein</topology>
    </subcellularLocation>
    <subcellularLocation>
        <location evidence="7">Cell membrane</location>
        <topology evidence="7">Single-pass type II membrane protein</topology>
    </subcellularLocation>
</comment>
<evidence type="ECO:0000256" key="1">
    <source>
        <dbReference type="ARBA" id="ARBA00004162"/>
    </source>
</evidence>
<keyword evidence="6 8" id="KW-0472">Membrane</keyword>
<evidence type="ECO:0000256" key="2">
    <source>
        <dbReference type="ARBA" id="ARBA00005811"/>
    </source>
</evidence>
<organism evidence="9 10">
    <name type="scientific">Pontiella desulfatans</name>
    <dbReference type="NCBI Taxonomy" id="2750659"/>
    <lineage>
        <taxon>Bacteria</taxon>
        <taxon>Pseudomonadati</taxon>
        <taxon>Kiritimatiellota</taxon>
        <taxon>Kiritimatiellia</taxon>
        <taxon>Kiritimatiellales</taxon>
        <taxon>Pontiellaceae</taxon>
        <taxon>Pontiella</taxon>
    </lineage>
</organism>
<proteinExistence type="inferred from homology"/>
<dbReference type="InterPro" id="IPR003400">
    <property type="entry name" value="ExbD"/>
</dbReference>
<evidence type="ECO:0000313" key="10">
    <source>
        <dbReference type="Proteomes" id="UP000366872"/>
    </source>
</evidence>
<keyword evidence="4 7" id="KW-0812">Transmembrane</keyword>
<gene>
    <name evidence="9" type="ORF">PDESU_04079</name>
</gene>
<dbReference type="Proteomes" id="UP000366872">
    <property type="component" value="Unassembled WGS sequence"/>
</dbReference>
<evidence type="ECO:0008006" key="11">
    <source>
        <dbReference type="Google" id="ProtNLM"/>
    </source>
</evidence>
<reference evidence="9 10" key="1">
    <citation type="submission" date="2019-04" db="EMBL/GenBank/DDBJ databases">
        <authorList>
            <person name="Van Vliet M D."/>
        </authorList>
    </citation>
    <scope>NUCLEOTIDE SEQUENCE [LARGE SCALE GENOMIC DNA]</scope>
    <source>
        <strain evidence="9 10">F1</strain>
    </source>
</reference>
<dbReference type="RefSeq" id="WP_136081053.1">
    <property type="nucleotide sequence ID" value="NZ_CAAHFG010000002.1"/>
</dbReference>
<evidence type="ECO:0000256" key="5">
    <source>
        <dbReference type="ARBA" id="ARBA00022989"/>
    </source>
</evidence>
<evidence type="ECO:0000256" key="8">
    <source>
        <dbReference type="SAM" id="Phobius"/>
    </source>
</evidence>
<evidence type="ECO:0000313" key="9">
    <source>
        <dbReference type="EMBL" id="VGO15496.1"/>
    </source>
</evidence>
<dbReference type="GO" id="GO:0005886">
    <property type="term" value="C:plasma membrane"/>
    <property type="evidence" value="ECO:0007669"/>
    <property type="project" value="UniProtKB-SubCell"/>
</dbReference>
<evidence type="ECO:0000256" key="7">
    <source>
        <dbReference type="RuleBase" id="RU003879"/>
    </source>
</evidence>
<feature type="transmembrane region" description="Helical" evidence="8">
    <location>
        <begin position="15"/>
        <end position="33"/>
    </location>
</feature>
<dbReference type="AlphaFoldDB" id="A0A6C2U7W0"/>
<dbReference type="GO" id="GO:0015031">
    <property type="term" value="P:protein transport"/>
    <property type="evidence" value="ECO:0007669"/>
    <property type="project" value="UniProtKB-KW"/>
</dbReference>
<keyword evidence="3" id="KW-1003">Cell membrane</keyword>
<keyword evidence="7" id="KW-0813">Transport</keyword>
<name>A0A6C2U7W0_PONDE</name>
<keyword evidence="7" id="KW-0653">Protein transport</keyword>
<keyword evidence="10" id="KW-1185">Reference proteome</keyword>
<protein>
    <recommendedName>
        <fullName evidence="11">Biopolymer transport protein ExbD</fullName>
    </recommendedName>
</protein>
<evidence type="ECO:0000256" key="4">
    <source>
        <dbReference type="ARBA" id="ARBA00022692"/>
    </source>
</evidence>